<comment type="caution">
    <text evidence="1">The sequence shown here is derived from an EMBL/GenBank/DDBJ whole genome shotgun (WGS) entry which is preliminary data.</text>
</comment>
<evidence type="ECO:0000313" key="2">
    <source>
        <dbReference type="Proteomes" id="UP000594638"/>
    </source>
</evidence>
<reference evidence="1 2" key="1">
    <citation type="submission" date="2019-12" db="EMBL/GenBank/DDBJ databases">
        <authorList>
            <person name="Alioto T."/>
            <person name="Alioto T."/>
            <person name="Gomez Garrido J."/>
        </authorList>
    </citation>
    <scope>NUCLEOTIDE SEQUENCE [LARGE SCALE GENOMIC DNA]</scope>
</reference>
<name>A0A8S0SFV5_OLEEU</name>
<organism evidence="1 2">
    <name type="scientific">Olea europaea subsp. europaea</name>
    <dbReference type="NCBI Taxonomy" id="158383"/>
    <lineage>
        <taxon>Eukaryota</taxon>
        <taxon>Viridiplantae</taxon>
        <taxon>Streptophyta</taxon>
        <taxon>Embryophyta</taxon>
        <taxon>Tracheophyta</taxon>
        <taxon>Spermatophyta</taxon>
        <taxon>Magnoliopsida</taxon>
        <taxon>eudicotyledons</taxon>
        <taxon>Gunneridae</taxon>
        <taxon>Pentapetalae</taxon>
        <taxon>asterids</taxon>
        <taxon>lamiids</taxon>
        <taxon>Lamiales</taxon>
        <taxon>Oleaceae</taxon>
        <taxon>Oleeae</taxon>
        <taxon>Olea</taxon>
    </lineage>
</organism>
<feature type="non-terminal residue" evidence="1">
    <location>
        <position position="53"/>
    </location>
</feature>
<protein>
    <submittedName>
        <fullName evidence="1">Uncharacterized protein</fullName>
    </submittedName>
</protein>
<gene>
    <name evidence="1" type="ORF">OLEA9_A047407</name>
</gene>
<proteinExistence type="predicted"/>
<sequence>MAGPLTAHCRVVGMSIITEIGTRTLKPKSTWEFIDNFNVDRRSGRAECDMSAG</sequence>
<dbReference type="Gramene" id="OE9A047407T1">
    <property type="protein sequence ID" value="OE9A047407C1"/>
    <property type="gene ID" value="OE9A047407"/>
</dbReference>
<dbReference type="EMBL" id="CACTIH010005424">
    <property type="protein sequence ID" value="CAA2991287.1"/>
    <property type="molecule type" value="Genomic_DNA"/>
</dbReference>
<evidence type="ECO:0000313" key="1">
    <source>
        <dbReference type="EMBL" id="CAA2991287.1"/>
    </source>
</evidence>
<dbReference type="AlphaFoldDB" id="A0A8S0SFV5"/>
<accession>A0A8S0SFV5</accession>
<keyword evidence="2" id="KW-1185">Reference proteome</keyword>
<dbReference type="Proteomes" id="UP000594638">
    <property type="component" value="Unassembled WGS sequence"/>
</dbReference>